<gene>
    <name evidence="6" type="ORF">HLI_20325</name>
</gene>
<evidence type="ECO:0000313" key="7">
    <source>
        <dbReference type="Proteomes" id="UP000287756"/>
    </source>
</evidence>
<keyword evidence="4 5" id="KW-0472">Membrane</keyword>
<sequence length="259" mass="29992">MFLHEINPSVKALTIIGVVFVLAFLFDPITPLVYIVWTVGITFLFGSFRKKYYFYYFIPFTLFALGMLWTTIAFANPASAPQHTITLLWWEFPREDLWVAVSLSLRVLAFATLSLLFVFTTNMVHFILSLIQQLKLPPKLAYGILAGYRFLPMMRTEFQQVRAAHRVRGVGQAKSFKEKWLQYQRFAIPLLAGAIRKAERTAIAMESKGFTGERARTFYRPMKIHRKDWAFPLMMFGMLGIVIVAAIHFGYFAWYDGQL</sequence>
<evidence type="ECO:0000313" key="6">
    <source>
        <dbReference type="EMBL" id="QAS54395.1"/>
    </source>
</evidence>
<comment type="subcellular location">
    <subcellularLocation>
        <location evidence="1">Membrane</location>
        <topology evidence="1">Multi-pass membrane protein</topology>
    </subcellularLocation>
</comment>
<evidence type="ECO:0000256" key="3">
    <source>
        <dbReference type="ARBA" id="ARBA00022989"/>
    </source>
</evidence>
<dbReference type="AlphaFoldDB" id="A0A410MIB6"/>
<dbReference type="InterPro" id="IPR003339">
    <property type="entry name" value="ABC/ECF_trnsptr_transmembrane"/>
</dbReference>
<feature type="transmembrane region" description="Helical" evidence="5">
    <location>
        <begin position="12"/>
        <end position="45"/>
    </location>
</feature>
<evidence type="ECO:0000256" key="5">
    <source>
        <dbReference type="SAM" id="Phobius"/>
    </source>
</evidence>
<protein>
    <submittedName>
        <fullName evidence="6">Energy-coupling factor transporter transmembrane protein EcfT</fullName>
    </submittedName>
</protein>
<proteinExistence type="predicted"/>
<dbReference type="Proteomes" id="UP000287756">
    <property type="component" value="Chromosome"/>
</dbReference>
<feature type="transmembrane region" description="Helical" evidence="5">
    <location>
        <begin position="97"/>
        <end position="119"/>
    </location>
</feature>
<dbReference type="GO" id="GO:0006824">
    <property type="term" value="P:cobalt ion transport"/>
    <property type="evidence" value="ECO:0007669"/>
    <property type="project" value="TreeGrafter"/>
</dbReference>
<dbReference type="PANTHER" id="PTHR43723:SF1">
    <property type="entry name" value="COBALT TRANSPORT PROTEIN CBIQ"/>
    <property type="match status" value="1"/>
</dbReference>
<organism evidence="6 7">
    <name type="scientific">Halobacillus litoralis</name>
    <dbReference type="NCBI Taxonomy" id="45668"/>
    <lineage>
        <taxon>Bacteria</taxon>
        <taxon>Bacillati</taxon>
        <taxon>Bacillota</taxon>
        <taxon>Bacilli</taxon>
        <taxon>Bacillales</taxon>
        <taxon>Bacillaceae</taxon>
        <taxon>Halobacillus</taxon>
    </lineage>
</organism>
<dbReference type="Pfam" id="PF02361">
    <property type="entry name" value="CbiQ"/>
    <property type="match status" value="1"/>
</dbReference>
<dbReference type="GO" id="GO:0043190">
    <property type="term" value="C:ATP-binding cassette (ABC) transporter complex"/>
    <property type="evidence" value="ECO:0007669"/>
    <property type="project" value="TreeGrafter"/>
</dbReference>
<dbReference type="KEGG" id="hli:HLI_20325"/>
<feature type="transmembrane region" description="Helical" evidence="5">
    <location>
        <begin position="229"/>
        <end position="254"/>
    </location>
</feature>
<dbReference type="InterPro" id="IPR052770">
    <property type="entry name" value="Cobalt_transport_CbiQ"/>
</dbReference>
<feature type="transmembrane region" description="Helical" evidence="5">
    <location>
        <begin position="52"/>
        <end position="77"/>
    </location>
</feature>
<dbReference type="OrthoDB" id="92887at2"/>
<name>A0A410MIB6_9BACI</name>
<accession>A0A410MIB6</accession>
<dbReference type="CDD" id="cd16914">
    <property type="entry name" value="EcfT"/>
    <property type="match status" value="1"/>
</dbReference>
<keyword evidence="2 5" id="KW-0812">Transmembrane</keyword>
<evidence type="ECO:0000256" key="2">
    <source>
        <dbReference type="ARBA" id="ARBA00022692"/>
    </source>
</evidence>
<dbReference type="EMBL" id="CP026118">
    <property type="protein sequence ID" value="QAS54395.1"/>
    <property type="molecule type" value="Genomic_DNA"/>
</dbReference>
<dbReference type="RefSeq" id="WP_128526660.1">
    <property type="nucleotide sequence ID" value="NZ_CANLVY010000005.1"/>
</dbReference>
<keyword evidence="3 5" id="KW-1133">Transmembrane helix</keyword>
<reference evidence="6 7" key="1">
    <citation type="submission" date="2018-01" db="EMBL/GenBank/DDBJ databases">
        <title>The whole genome sequencing and assembly of Halobacillus litoralis ERB031 strain.</title>
        <authorList>
            <person name="Lee S.-J."/>
            <person name="Park M.-K."/>
            <person name="Kim J.-Y."/>
            <person name="Lee Y.-J."/>
            <person name="Yi H."/>
            <person name="Bahn Y.-S."/>
            <person name="Kim J.F."/>
            <person name="Lee D.-W."/>
        </authorList>
    </citation>
    <scope>NUCLEOTIDE SEQUENCE [LARGE SCALE GENOMIC DNA]</scope>
    <source>
        <strain evidence="6 7">ERB 031</strain>
    </source>
</reference>
<dbReference type="PANTHER" id="PTHR43723">
    <property type="entry name" value="COBALT TRANSPORT PROTEIN CBIQ"/>
    <property type="match status" value="1"/>
</dbReference>
<evidence type="ECO:0000256" key="4">
    <source>
        <dbReference type="ARBA" id="ARBA00023136"/>
    </source>
</evidence>
<evidence type="ECO:0000256" key="1">
    <source>
        <dbReference type="ARBA" id="ARBA00004141"/>
    </source>
</evidence>